<feature type="non-terminal residue" evidence="1">
    <location>
        <position position="1"/>
    </location>
</feature>
<protein>
    <submittedName>
        <fullName evidence="1">Uncharacterized protein</fullName>
    </submittedName>
</protein>
<sequence>HRDDDDKDLMNLNVQIGPVVRLPLLTCGRDKDTTIAWECHPSVAFTFPNMKFSYLRREQHNGRWEQQEIQVSNHGGQWNYWKLGNAICLQNDVINLSLGYAFSNQKPFSCVQDMRFDGKPINAAIPSKKITHEVSAAISFNF</sequence>
<gene>
    <name evidence="1" type="ORF">EVA_14589</name>
</gene>
<reference evidence="1" key="1">
    <citation type="journal article" date="2012" name="PLoS ONE">
        <title>Gene sets for utilization of primary and secondary nutrition supplies in the distal gut of endangered iberian lynx.</title>
        <authorList>
            <person name="Alcaide M."/>
            <person name="Messina E."/>
            <person name="Richter M."/>
            <person name="Bargiela R."/>
            <person name="Peplies J."/>
            <person name="Huws S.A."/>
            <person name="Newbold C.J."/>
            <person name="Golyshin P.N."/>
            <person name="Simon M.A."/>
            <person name="Lopez G."/>
            <person name="Yakimov M.M."/>
            <person name="Ferrer M."/>
        </authorList>
    </citation>
    <scope>NUCLEOTIDE SEQUENCE</scope>
</reference>
<organism evidence="1">
    <name type="scientific">gut metagenome</name>
    <dbReference type="NCBI Taxonomy" id="749906"/>
    <lineage>
        <taxon>unclassified sequences</taxon>
        <taxon>metagenomes</taxon>
        <taxon>organismal metagenomes</taxon>
    </lineage>
</organism>
<proteinExistence type="predicted"/>
<dbReference type="AlphaFoldDB" id="J9FS29"/>
<evidence type="ECO:0000313" key="1">
    <source>
        <dbReference type="EMBL" id="EJW97303.1"/>
    </source>
</evidence>
<comment type="caution">
    <text evidence="1">The sequence shown here is derived from an EMBL/GenBank/DDBJ whole genome shotgun (WGS) entry which is preliminary data.</text>
</comment>
<accession>J9FS29</accession>
<dbReference type="EMBL" id="AMCI01004838">
    <property type="protein sequence ID" value="EJW97303.1"/>
    <property type="molecule type" value="Genomic_DNA"/>
</dbReference>
<name>J9FS29_9ZZZZ</name>